<dbReference type="InterPro" id="IPR029039">
    <property type="entry name" value="Flavoprotein-like_sf"/>
</dbReference>
<dbReference type="Pfam" id="PF02525">
    <property type="entry name" value="Flavodoxin_2"/>
    <property type="match status" value="1"/>
</dbReference>
<sequence>MKSLIIAAHPNLEESVINKRWLEELRKHPDRCTIHVLSEQYPDGQIDVEREHRLVESHGSLIFQFPIYWFSSPPILKTWFDDVLTHGWAYGRNSGDKLKSRKIALAVTTGVRAEDYSPHGRYHYTLAELLAPFEATLRYYCHADYQPFFAFYGAEQVPCEDYHSSKEEIERSAEDYARFVESLS</sequence>
<evidence type="ECO:0000313" key="3">
    <source>
        <dbReference type="EMBL" id="MEX5285990.1"/>
    </source>
</evidence>
<dbReference type="EC" id="1.-.-.-" evidence="3"/>
<dbReference type="GO" id="GO:0016491">
    <property type="term" value="F:oxidoreductase activity"/>
    <property type="evidence" value="ECO:0007669"/>
    <property type="project" value="UniProtKB-KW"/>
</dbReference>
<dbReference type="SUPFAM" id="SSF52218">
    <property type="entry name" value="Flavoproteins"/>
    <property type="match status" value="1"/>
</dbReference>
<proteinExistence type="predicted"/>
<dbReference type="Proteomes" id="UP001559623">
    <property type="component" value="Unassembled WGS sequence"/>
</dbReference>
<gene>
    <name evidence="3" type="ORF">QCO44_10180</name>
</gene>
<name>A0ABV3X713_9FIRM</name>
<comment type="caution">
    <text evidence="3">The sequence shown here is derived from an EMBL/GenBank/DDBJ whole genome shotgun (WGS) entry which is preliminary data.</text>
</comment>
<organism evidence="3 4">
    <name type="scientific">Selenomonas sputigena</name>
    <dbReference type="NCBI Taxonomy" id="69823"/>
    <lineage>
        <taxon>Bacteria</taxon>
        <taxon>Bacillati</taxon>
        <taxon>Bacillota</taxon>
        <taxon>Negativicutes</taxon>
        <taxon>Selenomonadales</taxon>
        <taxon>Selenomonadaceae</taxon>
        <taxon>Selenomonas</taxon>
    </lineage>
</organism>
<dbReference type="PANTHER" id="PTHR47307">
    <property type="entry name" value="GLUTATHIONE-REGULATED POTASSIUM-EFFLUX SYSTEM ANCILLARY PROTEIN KEFG"/>
    <property type="match status" value="1"/>
</dbReference>
<keyword evidence="1 3" id="KW-0560">Oxidoreductase</keyword>
<dbReference type="EMBL" id="JARVLH010000007">
    <property type="protein sequence ID" value="MEX5285990.1"/>
    <property type="molecule type" value="Genomic_DNA"/>
</dbReference>
<keyword evidence="4" id="KW-1185">Reference proteome</keyword>
<dbReference type="InterPro" id="IPR003680">
    <property type="entry name" value="Flavodoxin_fold"/>
</dbReference>
<evidence type="ECO:0000259" key="2">
    <source>
        <dbReference type="Pfam" id="PF02525"/>
    </source>
</evidence>
<protein>
    <submittedName>
        <fullName evidence="3">NAD(P)H-dependent oxidoreductase</fullName>
        <ecNumber evidence="3">1.-.-.-</ecNumber>
    </submittedName>
</protein>
<dbReference type="Gene3D" id="3.40.50.360">
    <property type="match status" value="1"/>
</dbReference>
<feature type="domain" description="Flavodoxin-like fold" evidence="2">
    <location>
        <begin position="1"/>
        <end position="159"/>
    </location>
</feature>
<dbReference type="InterPro" id="IPR046980">
    <property type="entry name" value="KefG/KefF"/>
</dbReference>
<accession>A0ABV3X713</accession>
<evidence type="ECO:0000256" key="1">
    <source>
        <dbReference type="ARBA" id="ARBA00023002"/>
    </source>
</evidence>
<dbReference type="RefSeq" id="WP_368847712.1">
    <property type="nucleotide sequence ID" value="NZ_CP194411.1"/>
</dbReference>
<dbReference type="PANTHER" id="PTHR47307:SF1">
    <property type="entry name" value="GLUTATHIONE-REGULATED POTASSIUM-EFFLUX SYSTEM ANCILLARY PROTEIN KEFG"/>
    <property type="match status" value="1"/>
</dbReference>
<evidence type="ECO:0000313" key="4">
    <source>
        <dbReference type="Proteomes" id="UP001559623"/>
    </source>
</evidence>
<reference evidence="3 4" key="1">
    <citation type="submission" date="2023-04" db="EMBL/GenBank/DDBJ databases">
        <title>Genome Sequence of Selenomonas sputigena ATCC 33150.</title>
        <authorList>
            <person name="Miller D.P."/>
            <person name="Anvari S."/>
            <person name="Polson S.W."/>
            <person name="Macdonald M."/>
            <person name="Mcdowell J.V."/>
        </authorList>
    </citation>
    <scope>NUCLEOTIDE SEQUENCE [LARGE SCALE GENOMIC DNA]</scope>
    <source>
        <strain evidence="3 4">ATCC 33150</strain>
    </source>
</reference>